<evidence type="ECO:0000313" key="10">
    <source>
        <dbReference type="Proteomes" id="UP000034166"/>
    </source>
</evidence>
<dbReference type="SUPFAM" id="SSF51366">
    <property type="entry name" value="Ribulose-phoshate binding barrel"/>
    <property type="match status" value="1"/>
</dbReference>
<accession>A0A0M2T275</accession>
<keyword evidence="5" id="KW-0822">Tryptophan biosynthesis</keyword>
<reference evidence="9 10" key="1">
    <citation type="submission" date="2015-04" db="EMBL/GenBank/DDBJ databases">
        <title>Taxonomic description and genome sequence of Bacillus campisalis sp. nov., a novel member of the genus Bacillus isolated from solar saltern.</title>
        <authorList>
            <person name="Mathan Kumar R."/>
            <person name="Kaur G."/>
            <person name="Kumar A."/>
            <person name="Singh N.K."/>
            <person name="Kaur N."/>
            <person name="Kumar N."/>
            <person name="Mayilraj S."/>
        </authorList>
    </citation>
    <scope>NUCLEOTIDE SEQUENCE [LARGE SCALE GENOMIC DNA]</scope>
    <source>
        <strain evidence="9 10">SA2-6</strain>
    </source>
</reference>
<name>A0A0M2T275_9BACI</name>
<dbReference type="EMBL" id="LAYY01000005">
    <property type="protein sequence ID" value="KKK38920.1"/>
    <property type="molecule type" value="Genomic_DNA"/>
</dbReference>
<dbReference type="Proteomes" id="UP000034166">
    <property type="component" value="Unassembled WGS sequence"/>
</dbReference>
<dbReference type="InterPro" id="IPR002028">
    <property type="entry name" value="Trp_synthase_suA"/>
</dbReference>
<dbReference type="PANTHER" id="PTHR43406:SF1">
    <property type="entry name" value="TRYPTOPHAN SYNTHASE ALPHA CHAIN, CHLOROPLASTIC"/>
    <property type="match status" value="1"/>
</dbReference>
<dbReference type="EC" id="4.2.1.20" evidence="3"/>
<dbReference type="InterPro" id="IPR011060">
    <property type="entry name" value="RibuloseP-bd_barrel"/>
</dbReference>
<gene>
    <name evidence="9" type="ORF">WQ57_06110</name>
</gene>
<dbReference type="UniPathway" id="UPA00035">
    <property type="reaction ID" value="UER00044"/>
</dbReference>
<comment type="pathway">
    <text evidence="1">Amino-acid biosynthesis; L-tryptophan biosynthesis; L-tryptophan from chorismate: step 5/5.</text>
</comment>
<evidence type="ECO:0000256" key="2">
    <source>
        <dbReference type="ARBA" id="ARBA00011270"/>
    </source>
</evidence>
<evidence type="ECO:0000256" key="7">
    <source>
        <dbReference type="ARBA" id="ARBA00023239"/>
    </source>
</evidence>
<evidence type="ECO:0000256" key="3">
    <source>
        <dbReference type="ARBA" id="ARBA00012043"/>
    </source>
</evidence>
<dbReference type="Pfam" id="PF00290">
    <property type="entry name" value="Trp_syntA"/>
    <property type="match status" value="1"/>
</dbReference>
<dbReference type="InterPro" id="IPR013785">
    <property type="entry name" value="Aldolase_TIM"/>
</dbReference>
<dbReference type="PANTHER" id="PTHR43406">
    <property type="entry name" value="TRYPTOPHAN SYNTHASE, ALPHA CHAIN"/>
    <property type="match status" value="1"/>
</dbReference>
<dbReference type="AlphaFoldDB" id="A0A0M2T275"/>
<evidence type="ECO:0000256" key="4">
    <source>
        <dbReference type="ARBA" id="ARBA00022605"/>
    </source>
</evidence>
<keyword evidence="4" id="KW-0028">Amino-acid biosynthesis</keyword>
<keyword evidence="10" id="KW-1185">Reference proteome</keyword>
<keyword evidence="7" id="KW-0456">Lyase</keyword>
<protein>
    <recommendedName>
        <fullName evidence="3">tryptophan synthase</fullName>
        <ecNumber evidence="3">4.2.1.20</ecNumber>
    </recommendedName>
</protein>
<comment type="catalytic activity">
    <reaction evidence="8">
        <text>(1S,2R)-1-C-(indol-3-yl)glycerol 3-phosphate + L-serine = D-glyceraldehyde 3-phosphate + L-tryptophan + H2O</text>
        <dbReference type="Rhea" id="RHEA:10532"/>
        <dbReference type="ChEBI" id="CHEBI:15377"/>
        <dbReference type="ChEBI" id="CHEBI:33384"/>
        <dbReference type="ChEBI" id="CHEBI:57912"/>
        <dbReference type="ChEBI" id="CHEBI:58866"/>
        <dbReference type="ChEBI" id="CHEBI:59776"/>
        <dbReference type="EC" id="4.2.1.20"/>
    </reaction>
</comment>
<dbReference type="PATRIC" id="fig|1408103.3.peg.1376"/>
<organism evidence="9 10">
    <name type="scientific">Mesobacillus campisalis</name>
    <dbReference type="NCBI Taxonomy" id="1408103"/>
    <lineage>
        <taxon>Bacteria</taxon>
        <taxon>Bacillati</taxon>
        <taxon>Bacillota</taxon>
        <taxon>Bacilli</taxon>
        <taxon>Bacillales</taxon>
        <taxon>Bacillaceae</taxon>
        <taxon>Mesobacillus</taxon>
    </lineage>
</organism>
<sequence>MTKVICYLSNGFPSIEKTLETADLYVEGGCDIIEIDIPTDNPFLDNEFIGGRMRKAFEQNQNYDYYLETIRKIREKHPEQEILIVLYEHSLKDIGVEKFIEFCHQLHTEDIILVGNEDNQIKNELMENGIRVSSYIQYHLPDEEIGMAKNTNGFIYLQAKSVGKVREGCETLRDCIEYLRNEGVNQPIYCGVGISNKEDVAMVSNAGGNGAFIGSAVLKKQNQPNELVHFIQEVKAATIRG</sequence>
<comment type="caution">
    <text evidence="9">The sequence shown here is derived from an EMBL/GenBank/DDBJ whole genome shotgun (WGS) entry which is preliminary data.</text>
</comment>
<keyword evidence="6" id="KW-0057">Aromatic amino acid biosynthesis</keyword>
<dbReference type="Gene3D" id="3.20.20.70">
    <property type="entry name" value="Aldolase class I"/>
    <property type="match status" value="1"/>
</dbReference>
<dbReference type="GO" id="GO:0005829">
    <property type="term" value="C:cytosol"/>
    <property type="evidence" value="ECO:0007669"/>
    <property type="project" value="TreeGrafter"/>
</dbReference>
<dbReference type="RefSeq" id="WP_046522854.1">
    <property type="nucleotide sequence ID" value="NZ_LAYY01000005.1"/>
</dbReference>
<evidence type="ECO:0000256" key="8">
    <source>
        <dbReference type="ARBA" id="ARBA00049047"/>
    </source>
</evidence>
<evidence type="ECO:0000313" key="9">
    <source>
        <dbReference type="EMBL" id="KKK38920.1"/>
    </source>
</evidence>
<evidence type="ECO:0000256" key="6">
    <source>
        <dbReference type="ARBA" id="ARBA00023141"/>
    </source>
</evidence>
<proteinExistence type="predicted"/>
<dbReference type="GO" id="GO:0004834">
    <property type="term" value="F:tryptophan synthase activity"/>
    <property type="evidence" value="ECO:0007669"/>
    <property type="project" value="UniProtKB-EC"/>
</dbReference>
<evidence type="ECO:0000256" key="1">
    <source>
        <dbReference type="ARBA" id="ARBA00004733"/>
    </source>
</evidence>
<comment type="subunit">
    <text evidence="2">Tetramer of two alpha and two beta chains.</text>
</comment>
<evidence type="ECO:0000256" key="5">
    <source>
        <dbReference type="ARBA" id="ARBA00022822"/>
    </source>
</evidence>
<dbReference type="OrthoDB" id="9804578at2"/>